<dbReference type="PANTHER" id="PTHR44068:SF11">
    <property type="entry name" value="GERANYL DIPHOSPHATE 2-C-METHYLTRANSFERASE"/>
    <property type="match status" value="1"/>
</dbReference>
<dbReference type="InterPro" id="IPR013216">
    <property type="entry name" value="Methyltransf_11"/>
</dbReference>
<organism evidence="3 4">
    <name type="scientific">Legionella donaldsonii</name>
    <dbReference type="NCBI Taxonomy" id="45060"/>
    <lineage>
        <taxon>Bacteria</taxon>
        <taxon>Pseudomonadati</taxon>
        <taxon>Pseudomonadota</taxon>
        <taxon>Gammaproteobacteria</taxon>
        <taxon>Legionellales</taxon>
        <taxon>Legionellaceae</taxon>
        <taxon>Legionella</taxon>
    </lineage>
</organism>
<dbReference type="GO" id="GO:0008757">
    <property type="term" value="F:S-adenosylmethionine-dependent methyltransferase activity"/>
    <property type="evidence" value="ECO:0007669"/>
    <property type="project" value="InterPro"/>
</dbReference>
<dbReference type="RefSeq" id="WP_115222541.1">
    <property type="nucleotide sequence ID" value="NZ_UGOA01000001.1"/>
</dbReference>
<evidence type="ECO:0000256" key="1">
    <source>
        <dbReference type="ARBA" id="ARBA00022679"/>
    </source>
</evidence>
<sequence>MSKGSLPYFDFLISELAQREPSIEKSFGKHVHWGYWPDPSQAQCNDDDDYYLAAQNLTKKICAIAGIKNDQAILDVGCGFGGTISELNSDHSGMVLTGLNIDNRQLARAKKLVKASGNNSVNFIEGNACTLPFKDSEFDNILAIECIFHFPCRKTFFQEANRVLKPGGSITLSDFIPHLLFLPNCWAMNLPFIRKFNFFGSCNLNYTLNSYRRLASAHGLKMEVCDITKNISPTYQYLRNLTKSVRLEEPYKSLVGSFTLGMRFLSWTHLLSYKILSFKKPN</sequence>
<proteinExistence type="predicted"/>
<keyword evidence="1 3" id="KW-0808">Transferase</keyword>
<evidence type="ECO:0000259" key="2">
    <source>
        <dbReference type="Pfam" id="PF08241"/>
    </source>
</evidence>
<name>A0A378JBL2_9GAMM</name>
<dbReference type="CDD" id="cd02440">
    <property type="entry name" value="AdoMet_MTases"/>
    <property type="match status" value="1"/>
</dbReference>
<dbReference type="AlphaFoldDB" id="A0A378JBL2"/>
<dbReference type="GO" id="GO:0032259">
    <property type="term" value="P:methylation"/>
    <property type="evidence" value="ECO:0007669"/>
    <property type="project" value="UniProtKB-KW"/>
</dbReference>
<dbReference type="InterPro" id="IPR029063">
    <property type="entry name" value="SAM-dependent_MTases_sf"/>
</dbReference>
<gene>
    <name evidence="3" type="primary">rebM</name>
    <name evidence="3" type="ORF">NCTC13292_03043</name>
</gene>
<evidence type="ECO:0000313" key="4">
    <source>
        <dbReference type="Proteomes" id="UP000254677"/>
    </source>
</evidence>
<feature type="domain" description="Methyltransferase type 11" evidence="2">
    <location>
        <begin position="74"/>
        <end position="170"/>
    </location>
</feature>
<keyword evidence="3" id="KW-0489">Methyltransferase</keyword>
<dbReference type="SUPFAM" id="SSF53335">
    <property type="entry name" value="S-adenosyl-L-methionine-dependent methyltransferases"/>
    <property type="match status" value="1"/>
</dbReference>
<keyword evidence="4" id="KW-1185">Reference proteome</keyword>
<dbReference type="Proteomes" id="UP000254677">
    <property type="component" value="Unassembled WGS sequence"/>
</dbReference>
<accession>A0A378JBL2</accession>
<dbReference type="Gene3D" id="3.40.50.150">
    <property type="entry name" value="Vaccinia Virus protein VP39"/>
    <property type="match status" value="1"/>
</dbReference>
<reference evidence="3 4" key="1">
    <citation type="submission" date="2018-06" db="EMBL/GenBank/DDBJ databases">
        <authorList>
            <consortium name="Pathogen Informatics"/>
            <person name="Doyle S."/>
        </authorList>
    </citation>
    <scope>NUCLEOTIDE SEQUENCE [LARGE SCALE GENOMIC DNA]</scope>
    <source>
        <strain evidence="3 4">NCTC13292</strain>
    </source>
</reference>
<evidence type="ECO:0000313" key="3">
    <source>
        <dbReference type="EMBL" id="STX44985.1"/>
    </source>
</evidence>
<protein>
    <submittedName>
        <fullName evidence="3">SAM dependent methyltransferase</fullName>
        <ecNumber evidence="3">2.1.1.-</ecNumber>
    </submittedName>
</protein>
<dbReference type="Pfam" id="PF08241">
    <property type="entry name" value="Methyltransf_11"/>
    <property type="match status" value="1"/>
</dbReference>
<dbReference type="OrthoDB" id="529208at2"/>
<dbReference type="EC" id="2.1.1.-" evidence="3"/>
<dbReference type="PANTHER" id="PTHR44068">
    <property type="entry name" value="ZGC:194242"/>
    <property type="match status" value="1"/>
</dbReference>
<dbReference type="InterPro" id="IPR050447">
    <property type="entry name" value="Erg6_SMT_methyltransf"/>
</dbReference>
<dbReference type="EMBL" id="UGOA01000001">
    <property type="protein sequence ID" value="STX44985.1"/>
    <property type="molecule type" value="Genomic_DNA"/>
</dbReference>